<dbReference type="InParanoid" id="A0A317XM00"/>
<accession>A0A317XM00</accession>
<proteinExistence type="predicted"/>
<evidence type="ECO:0000313" key="4">
    <source>
        <dbReference type="Proteomes" id="UP000246740"/>
    </source>
</evidence>
<sequence length="311" mass="33671">MSKAASLLHPSAAAGPASGPSSAAASTSAVTSQQALTQPSSSSTATHHHHASHGHGHSHGHSHNSHGQHHSSHSHGPVSVPTAPFVEPPALFASVAPRIYRSATPTTSSHAFLRSLNLTTILSLTAELPSASLQTFCRKQGIRFLHLGDRRWCTTLDASSDSNQYLLASSGPPISLSFLHAHRPTHATTVNYASSLTEEMIKDSLQVILDSANHPILVTDTSGIHEIGVLLGCLRKLQRWNFATILLEYRHFAGNRARATNERFIEMFDTDLVAFPDADSLPVWFKEQLDQDDREMDALDQIHYGDNGPLQ</sequence>
<dbReference type="FunCoup" id="A0A317XM00">
    <property type="interactions" value="110"/>
</dbReference>
<dbReference type="Pfam" id="PF03162">
    <property type="entry name" value="Y_phosphatase2"/>
    <property type="match status" value="1"/>
</dbReference>
<organism evidence="3 4">
    <name type="scientific">Testicularia cyperi</name>
    <dbReference type="NCBI Taxonomy" id="1882483"/>
    <lineage>
        <taxon>Eukaryota</taxon>
        <taxon>Fungi</taxon>
        <taxon>Dikarya</taxon>
        <taxon>Basidiomycota</taxon>
        <taxon>Ustilaginomycotina</taxon>
        <taxon>Ustilaginomycetes</taxon>
        <taxon>Ustilaginales</taxon>
        <taxon>Anthracoideaceae</taxon>
        <taxon>Testicularia</taxon>
    </lineage>
</organism>
<keyword evidence="1" id="KW-0378">Hydrolase</keyword>
<dbReference type="InterPro" id="IPR020428">
    <property type="entry name" value="PFA-DSPs"/>
</dbReference>
<protein>
    <submittedName>
        <fullName evidence="3">Uncharacterized protein</fullName>
    </submittedName>
</protein>
<dbReference type="GO" id="GO:0016791">
    <property type="term" value="F:phosphatase activity"/>
    <property type="evidence" value="ECO:0007669"/>
    <property type="project" value="InterPro"/>
</dbReference>
<dbReference type="PANTHER" id="PTHR31126">
    <property type="entry name" value="TYROSINE-PROTEIN PHOSPHATASE"/>
    <property type="match status" value="1"/>
</dbReference>
<evidence type="ECO:0000256" key="1">
    <source>
        <dbReference type="ARBA" id="ARBA00022801"/>
    </source>
</evidence>
<reference evidence="3 4" key="1">
    <citation type="journal article" date="2018" name="Mol. Biol. Evol.">
        <title>Broad Genomic Sampling Reveals a Smut Pathogenic Ancestry of the Fungal Clade Ustilaginomycotina.</title>
        <authorList>
            <person name="Kijpornyongpan T."/>
            <person name="Mondo S.J."/>
            <person name="Barry K."/>
            <person name="Sandor L."/>
            <person name="Lee J."/>
            <person name="Lipzen A."/>
            <person name="Pangilinan J."/>
            <person name="LaButti K."/>
            <person name="Hainaut M."/>
            <person name="Henrissat B."/>
            <person name="Grigoriev I.V."/>
            <person name="Spatafora J.W."/>
            <person name="Aime M.C."/>
        </authorList>
    </citation>
    <scope>NUCLEOTIDE SEQUENCE [LARGE SCALE GENOMIC DNA]</scope>
    <source>
        <strain evidence="3 4">MCA 3645</strain>
    </source>
</reference>
<dbReference type="Proteomes" id="UP000246740">
    <property type="component" value="Unassembled WGS sequence"/>
</dbReference>
<dbReference type="AlphaFoldDB" id="A0A317XM00"/>
<dbReference type="OrthoDB" id="6375174at2759"/>
<dbReference type="InterPro" id="IPR004861">
    <property type="entry name" value="Siw14-like"/>
</dbReference>
<evidence type="ECO:0000313" key="3">
    <source>
        <dbReference type="EMBL" id="PWY99334.1"/>
    </source>
</evidence>
<dbReference type="CDD" id="cd14501">
    <property type="entry name" value="PFA-DSP"/>
    <property type="match status" value="1"/>
</dbReference>
<evidence type="ECO:0000256" key="2">
    <source>
        <dbReference type="SAM" id="MobiDB-lite"/>
    </source>
</evidence>
<dbReference type="InterPro" id="IPR029021">
    <property type="entry name" value="Prot-tyrosine_phosphatase-like"/>
</dbReference>
<dbReference type="Gene3D" id="3.90.190.10">
    <property type="entry name" value="Protein tyrosine phosphatase superfamily"/>
    <property type="match status" value="1"/>
</dbReference>
<dbReference type="STRING" id="1882483.A0A317XM00"/>
<name>A0A317XM00_9BASI</name>
<dbReference type="PANTHER" id="PTHR31126:SF18">
    <property type="entry name" value="PROTEIN-TYROSINE-PHOSPHATASE"/>
    <property type="match status" value="1"/>
</dbReference>
<dbReference type="PRINTS" id="PR01911">
    <property type="entry name" value="PFDSPHPHTASE"/>
</dbReference>
<feature type="region of interest" description="Disordered" evidence="2">
    <location>
        <begin position="1"/>
        <end position="83"/>
    </location>
</feature>
<gene>
    <name evidence="3" type="ORF">BCV70DRAFT_163006</name>
</gene>
<feature type="compositionally biased region" description="Low complexity" evidence="2">
    <location>
        <begin position="1"/>
        <end position="45"/>
    </location>
</feature>
<dbReference type="EMBL" id="KZ819195">
    <property type="protein sequence ID" value="PWY99334.1"/>
    <property type="molecule type" value="Genomic_DNA"/>
</dbReference>
<feature type="compositionally biased region" description="Basic residues" evidence="2">
    <location>
        <begin position="46"/>
        <end position="73"/>
    </location>
</feature>
<keyword evidence="4" id="KW-1185">Reference proteome</keyword>
<dbReference type="SUPFAM" id="SSF52799">
    <property type="entry name" value="(Phosphotyrosine protein) phosphatases II"/>
    <property type="match status" value="1"/>
</dbReference>